<sequence length="95" mass="10850">MPRISTTVDRELDRRLRAEARHRRITRARLLREAAIHYLGASEGTHALAELRAVVAEQEARLERLERQLAAAAVLRQPPRPIPRGRPESPRTDGF</sequence>
<feature type="region of interest" description="Disordered" evidence="1">
    <location>
        <begin position="73"/>
        <end position="95"/>
    </location>
</feature>
<protein>
    <recommendedName>
        <fullName evidence="4">Ribbon-helix-helix protein CopG domain-containing protein</fullName>
    </recommendedName>
</protein>
<gene>
    <name evidence="2" type="ORF">R7226_25065</name>
</gene>
<dbReference type="Proteomes" id="UP001284601">
    <property type="component" value="Unassembled WGS sequence"/>
</dbReference>
<feature type="compositionally biased region" description="Basic and acidic residues" evidence="1">
    <location>
        <begin position="85"/>
        <end position="95"/>
    </location>
</feature>
<evidence type="ECO:0000256" key="1">
    <source>
        <dbReference type="SAM" id="MobiDB-lite"/>
    </source>
</evidence>
<dbReference type="EMBL" id="JAWSTH010000097">
    <property type="protein sequence ID" value="MDW5597646.1"/>
    <property type="molecule type" value="Genomic_DNA"/>
</dbReference>
<reference evidence="2 3" key="2">
    <citation type="submission" date="2023-10" db="EMBL/GenBank/DDBJ databases">
        <authorList>
            <person name="Han X.F."/>
        </authorList>
    </citation>
    <scope>NUCLEOTIDE SEQUENCE [LARGE SCALE GENOMIC DNA]</scope>
    <source>
        <strain evidence="2 3">KCTC 39840</strain>
    </source>
</reference>
<comment type="caution">
    <text evidence="2">The sequence shown here is derived from an EMBL/GenBank/DDBJ whole genome shotgun (WGS) entry which is preliminary data.</text>
</comment>
<keyword evidence="3" id="KW-1185">Reference proteome</keyword>
<evidence type="ECO:0000313" key="2">
    <source>
        <dbReference type="EMBL" id="MDW5597646.1"/>
    </source>
</evidence>
<dbReference type="RefSeq" id="WP_318600112.1">
    <property type="nucleotide sequence ID" value="NZ_JAWSTH010000097.1"/>
</dbReference>
<organism evidence="2 3">
    <name type="scientific">Conexibacter stalactiti</name>
    <dbReference type="NCBI Taxonomy" id="1940611"/>
    <lineage>
        <taxon>Bacteria</taxon>
        <taxon>Bacillati</taxon>
        <taxon>Actinomycetota</taxon>
        <taxon>Thermoleophilia</taxon>
        <taxon>Solirubrobacterales</taxon>
        <taxon>Conexibacteraceae</taxon>
        <taxon>Conexibacter</taxon>
    </lineage>
</organism>
<evidence type="ECO:0000313" key="3">
    <source>
        <dbReference type="Proteomes" id="UP001284601"/>
    </source>
</evidence>
<evidence type="ECO:0008006" key="4">
    <source>
        <dbReference type="Google" id="ProtNLM"/>
    </source>
</evidence>
<name>A0ABU4HWE1_9ACTN</name>
<accession>A0ABU4HWE1</accession>
<proteinExistence type="predicted"/>
<reference evidence="3" key="1">
    <citation type="submission" date="2023-07" db="EMBL/GenBank/DDBJ databases">
        <title>Conexibacter stalactiti sp. nov., isolated from stalactites in a lava cave and emended description of the genus Conexibacter.</title>
        <authorList>
            <person name="Lee S.D."/>
        </authorList>
    </citation>
    <scope>NUCLEOTIDE SEQUENCE [LARGE SCALE GENOMIC DNA]</scope>
    <source>
        <strain evidence="3">KCTC 39840</strain>
    </source>
</reference>